<dbReference type="PANTHER" id="PTHR12461:SF105">
    <property type="entry name" value="HYPOXIA-INDUCIBLE FACTOR 1-ALPHA INHIBITOR"/>
    <property type="match status" value="1"/>
</dbReference>
<dbReference type="PROSITE" id="PS51184">
    <property type="entry name" value="JMJC"/>
    <property type="match status" value="1"/>
</dbReference>
<dbReference type="Proteomes" id="UP001501508">
    <property type="component" value="Unassembled WGS sequence"/>
</dbReference>
<dbReference type="Gene3D" id="2.60.120.650">
    <property type="entry name" value="Cupin"/>
    <property type="match status" value="1"/>
</dbReference>
<name>A0ABP8M4A5_9BACT</name>
<comment type="caution">
    <text evidence="2">The sequence shown here is derived from an EMBL/GenBank/DDBJ whole genome shotgun (WGS) entry which is preliminary data.</text>
</comment>
<dbReference type="InterPro" id="IPR003347">
    <property type="entry name" value="JmjC_dom"/>
</dbReference>
<gene>
    <name evidence="2" type="ORF">GCM10023091_34140</name>
</gene>
<sequence>MKLTPIEKRSGLTRKEFIEEYLKPKRPVVFTDLVKDWPAVQKWTFDWLRETHGSIEVPLYDKHIHDPDKYFKPAKVMSFGEYLTLIEQGPVDLRMFLFDIFKKAPELANDIRFPTIMDGFLKGYKYVFFGGEGSITGLHYDMDCSNVFLTQFQTRKEVILYAPDQGPRLYQLPFTVMSKVDPINPDYEKYPAMKGLQGYHTILNHGETIFIPSLWWHYIRYIDGGFSLALRANDSPLTFMRGAFNLVRHTFVDHGMTWALGKTWHNWKHQKAAENASKVMEEDRLAGKNLDEVAV</sequence>
<dbReference type="RefSeq" id="WP_345031417.1">
    <property type="nucleotide sequence ID" value="NZ_BAABEY010000031.1"/>
</dbReference>
<dbReference type="EMBL" id="BAABEY010000031">
    <property type="protein sequence ID" value="GAA4444268.1"/>
    <property type="molecule type" value="Genomic_DNA"/>
</dbReference>
<proteinExistence type="predicted"/>
<reference evidence="3" key="1">
    <citation type="journal article" date="2019" name="Int. J. Syst. Evol. Microbiol.">
        <title>The Global Catalogue of Microorganisms (GCM) 10K type strain sequencing project: providing services to taxonomists for standard genome sequencing and annotation.</title>
        <authorList>
            <consortium name="The Broad Institute Genomics Platform"/>
            <consortium name="The Broad Institute Genome Sequencing Center for Infectious Disease"/>
            <person name="Wu L."/>
            <person name="Ma J."/>
        </authorList>
    </citation>
    <scope>NUCLEOTIDE SEQUENCE [LARGE SCALE GENOMIC DNA]</scope>
    <source>
        <strain evidence="3">JCM 31920</strain>
    </source>
</reference>
<dbReference type="SUPFAM" id="SSF51197">
    <property type="entry name" value="Clavaminate synthase-like"/>
    <property type="match status" value="1"/>
</dbReference>
<organism evidence="2 3">
    <name type="scientific">Ravibacter arvi</name>
    <dbReference type="NCBI Taxonomy" id="2051041"/>
    <lineage>
        <taxon>Bacteria</taxon>
        <taxon>Pseudomonadati</taxon>
        <taxon>Bacteroidota</taxon>
        <taxon>Cytophagia</taxon>
        <taxon>Cytophagales</taxon>
        <taxon>Spirosomataceae</taxon>
        <taxon>Ravibacter</taxon>
    </lineage>
</organism>
<dbReference type="Pfam" id="PF13621">
    <property type="entry name" value="Cupin_8"/>
    <property type="match status" value="1"/>
</dbReference>
<keyword evidence="3" id="KW-1185">Reference proteome</keyword>
<protein>
    <submittedName>
        <fullName evidence="2">Cupin-like domain-containing protein</fullName>
    </submittedName>
</protein>
<evidence type="ECO:0000313" key="2">
    <source>
        <dbReference type="EMBL" id="GAA4444268.1"/>
    </source>
</evidence>
<dbReference type="InterPro" id="IPR041667">
    <property type="entry name" value="Cupin_8"/>
</dbReference>
<evidence type="ECO:0000313" key="3">
    <source>
        <dbReference type="Proteomes" id="UP001501508"/>
    </source>
</evidence>
<feature type="domain" description="JmjC" evidence="1">
    <location>
        <begin position="102"/>
        <end position="251"/>
    </location>
</feature>
<dbReference type="PANTHER" id="PTHR12461">
    <property type="entry name" value="HYPOXIA-INDUCIBLE FACTOR 1 ALPHA INHIBITOR-RELATED"/>
    <property type="match status" value="1"/>
</dbReference>
<dbReference type="SMART" id="SM00558">
    <property type="entry name" value="JmjC"/>
    <property type="match status" value="1"/>
</dbReference>
<evidence type="ECO:0000259" key="1">
    <source>
        <dbReference type="PROSITE" id="PS51184"/>
    </source>
</evidence>
<accession>A0ABP8M4A5</accession>